<reference evidence="2" key="1">
    <citation type="submission" date="2017-06" db="EMBL/GenBank/DDBJ databases">
        <title>Capnocytophaga spp. assemblies.</title>
        <authorList>
            <person name="Gulvik C.A."/>
        </authorList>
    </citation>
    <scope>NUCLEOTIDE SEQUENCE [LARGE SCALE GENOMIC DNA]</scope>
    <source>
        <strain evidence="2">H1496</strain>
    </source>
</reference>
<proteinExistence type="predicted"/>
<dbReference type="EMBL" id="CP022386">
    <property type="protein sequence ID" value="ATA86548.1"/>
    <property type="molecule type" value="Genomic_DNA"/>
</dbReference>
<evidence type="ECO:0000313" key="1">
    <source>
        <dbReference type="EMBL" id="ATA86548.1"/>
    </source>
</evidence>
<dbReference type="AlphaFoldDB" id="A0A250FR66"/>
<dbReference type="RefSeq" id="WP_095909918.1">
    <property type="nucleotide sequence ID" value="NZ_CAUVLU010000002.1"/>
</dbReference>
<dbReference type="GeneID" id="84807888"/>
<accession>A0A250FR66</accession>
<sequence>MTRWIFYFLGILWVGNTYSQQRCVTFVDGERICFDEKIPTEAIEKVTYVHKSFEASVIEGCFKGSQFFIDEHIAKHLDKKMRRKVYDRYCCDPNADDFFLYREYTAFEFKQGDHIFVADILGENLIKECCKGCENYVMTAIIFTFYTKSGTYKEILVEKGTKKCAKK</sequence>
<organism evidence="1 2">
    <name type="scientific">Capnocytophaga gingivalis</name>
    <dbReference type="NCBI Taxonomy" id="1017"/>
    <lineage>
        <taxon>Bacteria</taxon>
        <taxon>Pseudomonadati</taxon>
        <taxon>Bacteroidota</taxon>
        <taxon>Flavobacteriia</taxon>
        <taxon>Flavobacteriales</taxon>
        <taxon>Flavobacteriaceae</taxon>
        <taxon>Capnocytophaga</taxon>
    </lineage>
</organism>
<protein>
    <submittedName>
        <fullName evidence="1">Uncharacterized protein</fullName>
    </submittedName>
</protein>
<dbReference type="Proteomes" id="UP000217250">
    <property type="component" value="Chromosome"/>
</dbReference>
<gene>
    <name evidence="1" type="ORF">CGC50_04835</name>
</gene>
<name>A0A250FR66_9FLAO</name>
<dbReference type="KEGG" id="cgh:CGC50_04835"/>
<evidence type="ECO:0000313" key="2">
    <source>
        <dbReference type="Proteomes" id="UP000217250"/>
    </source>
</evidence>
<dbReference type="OrthoDB" id="9860944at2"/>